<proteinExistence type="predicted"/>
<dbReference type="SUPFAM" id="SSF48371">
    <property type="entry name" value="ARM repeat"/>
    <property type="match status" value="1"/>
</dbReference>
<accession>A0A8S5SYT1</accession>
<name>A0A8S5SYT1_9CAUD</name>
<dbReference type="Gene3D" id="1.20.120.20">
    <property type="entry name" value="Apolipoprotein"/>
    <property type="match status" value="2"/>
</dbReference>
<evidence type="ECO:0000313" key="1">
    <source>
        <dbReference type="EMBL" id="DAF55939.1"/>
    </source>
</evidence>
<reference evidence="1" key="1">
    <citation type="journal article" date="2021" name="Proc. Natl. Acad. Sci. U.S.A.">
        <title>A Catalog of Tens of Thousands of Viruses from Human Metagenomes Reveals Hidden Associations with Chronic Diseases.</title>
        <authorList>
            <person name="Tisza M.J."/>
            <person name="Buck C.B."/>
        </authorList>
    </citation>
    <scope>NUCLEOTIDE SEQUENCE</scope>
    <source>
        <strain evidence="1">CtJj91</strain>
    </source>
</reference>
<protein>
    <submittedName>
        <fullName evidence="1">Tail tape measure protein</fullName>
    </submittedName>
</protein>
<sequence length="644" mass="68635">MELAKAYVQIVPSANGIQGSISEVLGGEADRAGNEAGTSIASKIKNAIVAAGIGTAITSVIKSAISEGGELEQSIGGIETLFKSSSDQMKQYASQAYRTAGISANQYMQQSTSFAASLISSLHGDTAKAAKYADRAITDMADNSNKMGTALQDIQNAYQGFSKQNYTMLDNLKLGYGGTKEEMLRLIKDSSKMKDVQKELNLTVKDGDLSFGNIVNAISVMQKHLGITGTTADEAAKTLEGSFNSMKAAAQDLLGNWALGNDIKPQLENLIKTTTTYLQGNLWKAIKNVFKGFPEIISTFGNVGFQFGMEFITNISKGLSGNVTTFISNALPMIAQFSATLRSNAGQLIDAGLNLLVQLAQGIANGIPALIENIPQIVTNIAGIINDNAPQILATGVQIIVTLAKGIIDSIPVLIANIGSIGEAIFSVWNAINWWNLGKNLITGIKNGVANIFESLKSFVSEKFTSIKDGIVNIFKNIWSESTNIWGSVKNAIVNFVEQIFTNVSLVFNNMKMGISGIFNGIKAIASSVWSGIKSIIHTVASGIKLSVEGIFNGIKSSISSVFNGIKSITSTVWNAIKTAITSPLTTAKNTVKSIIDAIKGFFNFKISWPHIPLPHFSISPKGWGIGDLLKGKKRSGKGLHLNQ</sequence>
<dbReference type="EMBL" id="BK032704">
    <property type="protein sequence ID" value="DAF55939.1"/>
    <property type="molecule type" value="Genomic_DNA"/>
</dbReference>
<dbReference type="InterPro" id="IPR016024">
    <property type="entry name" value="ARM-type_fold"/>
</dbReference>
<organism evidence="1">
    <name type="scientific">Siphoviridae sp. ctJj91</name>
    <dbReference type="NCBI Taxonomy" id="2827838"/>
    <lineage>
        <taxon>Viruses</taxon>
        <taxon>Duplodnaviria</taxon>
        <taxon>Heunggongvirae</taxon>
        <taxon>Uroviricota</taxon>
        <taxon>Caudoviricetes</taxon>
    </lineage>
</organism>